<evidence type="ECO:0000256" key="6">
    <source>
        <dbReference type="SAM" id="Coils"/>
    </source>
</evidence>
<dbReference type="Gene3D" id="3.40.850.10">
    <property type="entry name" value="Kinesin motor domain"/>
    <property type="match status" value="1"/>
</dbReference>
<dbReference type="GO" id="GO:0008017">
    <property type="term" value="F:microtubule binding"/>
    <property type="evidence" value="ECO:0007669"/>
    <property type="project" value="InterPro"/>
</dbReference>
<dbReference type="PANTHER" id="PTHR47968">
    <property type="entry name" value="CENTROMERE PROTEIN E"/>
    <property type="match status" value="1"/>
</dbReference>
<dbReference type="PANTHER" id="PTHR47968:SF75">
    <property type="entry name" value="CENTROMERE-ASSOCIATED PROTEIN E"/>
    <property type="match status" value="1"/>
</dbReference>
<dbReference type="VEuPathDB" id="FungiDB:L203_03740"/>
<dbReference type="EMBL" id="CP143787">
    <property type="protein sequence ID" value="WVN88551.1"/>
    <property type="molecule type" value="Genomic_DNA"/>
</dbReference>
<dbReference type="GeneID" id="91087972"/>
<keyword evidence="4 5" id="KW-0505">Motor protein</keyword>
<evidence type="ECO:0000256" key="5">
    <source>
        <dbReference type="PROSITE-ProRule" id="PRU00283"/>
    </source>
</evidence>
<feature type="coiled-coil region" evidence="6">
    <location>
        <begin position="1400"/>
        <end position="1427"/>
    </location>
</feature>
<dbReference type="Pfam" id="PF00225">
    <property type="entry name" value="Kinesin"/>
    <property type="match status" value="1"/>
</dbReference>
<keyword evidence="9" id="KW-1185">Reference proteome</keyword>
<dbReference type="InterPro" id="IPR036961">
    <property type="entry name" value="Kinesin_motor_dom_sf"/>
</dbReference>
<dbReference type="SUPFAM" id="SSF52540">
    <property type="entry name" value="P-loop containing nucleoside triphosphate hydrolases"/>
    <property type="match status" value="1"/>
</dbReference>
<dbReference type="PROSITE" id="PS50067">
    <property type="entry name" value="KINESIN_MOTOR_2"/>
    <property type="match status" value="1"/>
</dbReference>
<feature type="region of interest" description="Disordered" evidence="7">
    <location>
        <begin position="1621"/>
        <end position="1651"/>
    </location>
</feature>
<keyword evidence="2 5" id="KW-0067">ATP-binding</keyword>
<dbReference type="InterPro" id="IPR001752">
    <property type="entry name" value="Kinesin_motor_dom"/>
</dbReference>
<dbReference type="PROSITE" id="PS00411">
    <property type="entry name" value="KINESIN_MOTOR_1"/>
    <property type="match status" value="1"/>
</dbReference>
<feature type="coiled-coil region" evidence="6">
    <location>
        <begin position="1471"/>
        <end position="1505"/>
    </location>
</feature>
<proteinExistence type="inferred from homology"/>
<dbReference type="FunFam" id="3.40.850.10:FF:000143">
    <property type="entry name" value="Unplaced genomic scaffold supercont2.12, whole genome shotgun sequence"/>
    <property type="match status" value="1"/>
</dbReference>
<feature type="coiled-coil region" evidence="6">
    <location>
        <begin position="673"/>
        <end position="700"/>
    </location>
</feature>
<name>A0A1E3IGA9_9TREE</name>
<reference evidence="8" key="3">
    <citation type="submission" date="2024-01" db="EMBL/GenBank/DDBJ databases">
        <authorList>
            <person name="Coelho M.A."/>
            <person name="David-Palma M."/>
            <person name="Shea T."/>
            <person name="Sun S."/>
            <person name="Cuomo C.A."/>
            <person name="Heitman J."/>
        </authorList>
    </citation>
    <scope>NUCLEOTIDE SEQUENCE</scope>
    <source>
        <strain evidence="8">CBS 7841</strain>
    </source>
</reference>
<evidence type="ECO:0000313" key="9">
    <source>
        <dbReference type="Proteomes" id="UP000094043"/>
    </source>
</evidence>
<feature type="coiled-coil region" evidence="6">
    <location>
        <begin position="886"/>
        <end position="939"/>
    </location>
</feature>
<dbReference type="InterPro" id="IPR019821">
    <property type="entry name" value="Kinesin_motor_CS"/>
</dbReference>
<evidence type="ECO:0000256" key="7">
    <source>
        <dbReference type="SAM" id="MobiDB-lite"/>
    </source>
</evidence>
<dbReference type="InterPro" id="IPR027417">
    <property type="entry name" value="P-loop_NTPase"/>
</dbReference>
<feature type="coiled-coil region" evidence="6">
    <location>
        <begin position="1316"/>
        <end position="1350"/>
    </location>
</feature>
<sequence>MSLSLRKPNLSRQPSAPSLAVGLPPALPESNIMAPTSISPNKMPKTRSRNRIHRGDVESTESSDAEDVSKVAEVSKRKVINSDTALSSGNRGKKKETLAERMAAATAGNTKARVKNVSDVNGGLKSSGSTIAETSTAVSSSLFLQTPSPAQSRASNVSNTTTAPKSMSRASVVNTSDKVVVCVRVKPTKSPFASVAYETTSTSLSLSNNHPKVRQRGGKGGREDTYTYTFDKLLQYPSNTPELYSEKVAPMVEKAMIGFNSTVFAYGQTGSGKSFTMTGIPSELGIIPCAVDGVFDAINEDPDRAFLLRVSYIEIYNETLRDLLNFKRGPLKDDERPVIHTSKGKIYVDPLIEEIVSTPEDVMGLLERGNAQRRIGATDWNEQSSRSHCVFTIIIESKPRDSGSDEDIRLSRLNLIDLAGSEKAVSDSERRGEGKHINQSLLALREVINKLTEKNKASHIPYRNSKLTHLLENALGGDSNICVICTLSVEEEHCGETLETLKFAGRCSQVKTHAKKNILPSSERALIRAKDQEIEELKARLQNLQLSTKADSDNDQIVDLAESVAAMEARKTKLITQLAKLNSEILTSELPRHHSGSLLPISPPKPKRRRISDYSALVSNGDRIGLGMGTPKKTDRRAVSGLIRVQEDNEILGITATLDAVGELPNFAHDIALASLKKNLAHKEEELVLANRNLATALARASRLSERDERIAILTLELSTALKNLSDLRDTLQSTESHLKKQNTQLEATRVDLEATVENKTCKIDELETRILELKRSREDMAIEDESRLQDMRKQLEQVFVGKKEAEKQLEQFEKEVEAWKKAEIEQKAAQNEVEELKNKLQILEQQHSDTKKVADKALSESAEYKASISSLTTQINDLLLAQSSRDAALKELQAANVEAKRKRDQAVQELDSFQKEAMANETKVLAELREEIGKSRKKREDDKTAWVKQRSEMQAKLEEFRENDCKIKAQLADALQALKDVAQNNKDMGDKLSQEADIRHTVEKAHDEALKRAKETAGATAAQLEREMASHQESEHQLAALRIQLSTQRISFENTKLELEVEKESAKKLSMKLQSVQADLKIQETRIKEVINERKEIELRLSEMQSALEESEKAQQLTVNTETTRRKGLEDKLRELEDVRQAEMSTEKDLQSRLCSESKEKNQLWQKVKALEDLQSAKAVEESDLLKKYQSEASLRREAEDKLLEFDDLRENEAKLLGRIKNEVALIQETEDKITDLVKRNNRHTMMEEDLKRQLEAEGIAREVAEKKAEELNSRLSMLSTAKGDLQRHLDDEISNKKCALMKAEELEKCLKSEVGALIEKLAAQTAARENAEKKLANANEQLNTQTSLNKEQREFLDQELTARQEVDRRLSEVTEKYNRSSSAESHLQASLIEESVKSQEAESKITQLILSLEEEKARCESLEAKQTTNGSATEELVALTAEHTALKDQITHQKSAADANAAAMAKTLQDKHNKEIIVLKDEIASLRELLARASSETQKAMAEAITYREKTTKLTQNVFELETCQREQLSTTIYVSTRRRTLSTPVPWKNAVIDASLDEKDISPSRLNMKEPDEVEKLEKIVEMQKGIIEQQKMRIETSSKDMEKQREVMNLLASHSESNTYIPSPRRVSHTRAHSISHSPRDSPAITQPVKGLPATFAARNLALPTTPTPLPMHPSQFSNASARKGRRRTIEHDIDLLTESSKVNRAKAMFESPEKSTKVTPLAPSTPTREPLRINQAAWSIPRQRLS</sequence>
<dbReference type="GO" id="GO:0003777">
    <property type="term" value="F:microtubule motor activity"/>
    <property type="evidence" value="ECO:0007669"/>
    <property type="project" value="InterPro"/>
</dbReference>
<feature type="coiled-coil region" evidence="6">
    <location>
        <begin position="527"/>
        <end position="584"/>
    </location>
</feature>
<dbReference type="KEGG" id="cdep:91087972"/>
<feature type="coiled-coil region" evidence="6">
    <location>
        <begin position="725"/>
        <end position="854"/>
    </location>
</feature>
<evidence type="ECO:0000256" key="3">
    <source>
        <dbReference type="ARBA" id="ARBA00023054"/>
    </source>
</evidence>
<evidence type="ECO:0000256" key="2">
    <source>
        <dbReference type="ARBA" id="ARBA00022840"/>
    </source>
</evidence>
<evidence type="ECO:0000313" key="8">
    <source>
        <dbReference type="EMBL" id="WVN88551.1"/>
    </source>
</evidence>
<organism evidence="8 9">
    <name type="scientific">Cryptococcus depauperatus CBS 7841</name>
    <dbReference type="NCBI Taxonomy" id="1295531"/>
    <lineage>
        <taxon>Eukaryota</taxon>
        <taxon>Fungi</taxon>
        <taxon>Dikarya</taxon>
        <taxon>Basidiomycota</taxon>
        <taxon>Agaricomycotina</taxon>
        <taxon>Tremellomycetes</taxon>
        <taxon>Tremellales</taxon>
        <taxon>Cryptococcaceae</taxon>
        <taxon>Cryptococcus</taxon>
    </lineage>
</organism>
<feature type="region of interest" description="Disordered" evidence="7">
    <location>
        <begin position="146"/>
        <end position="169"/>
    </location>
</feature>
<gene>
    <name evidence="8" type="ORF">L203_103762</name>
</gene>
<reference evidence="8" key="2">
    <citation type="journal article" date="2022" name="Elife">
        <title>Obligate sexual reproduction of a homothallic fungus closely related to the Cryptococcus pathogenic species complex.</title>
        <authorList>
            <person name="Passer A.R."/>
            <person name="Clancey S.A."/>
            <person name="Shea T."/>
            <person name="David-Palma M."/>
            <person name="Averette A.F."/>
            <person name="Boekhout T."/>
            <person name="Porcel B.M."/>
            <person name="Nowrousian M."/>
            <person name="Cuomo C.A."/>
            <person name="Sun S."/>
            <person name="Heitman J."/>
            <person name="Coelho M.A."/>
        </authorList>
    </citation>
    <scope>NUCLEOTIDE SEQUENCE</scope>
    <source>
        <strain evidence="8">CBS 7841</strain>
    </source>
</reference>
<comment type="similarity">
    <text evidence="5">Belongs to the TRAFAC class myosin-kinesin ATPase superfamily. Kinesin family.</text>
</comment>
<accession>A0A1E3IGA9</accession>
<keyword evidence="1 5" id="KW-0547">Nucleotide-binding</keyword>
<feature type="region of interest" description="Disordered" evidence="7">
    <location>
        <begin position="1709"/>
        <end position="1751"/>
    </location>
</feature>
<feature type="binding site" evidence="5">
    <location>
        <begin position="267"/>
        <end position="274"/>
    </location>
    <ligand>
        <name>ATP</name>
        <dbReference type="ChEBI" id="CHEBI:30616"/>
    </ligand>
</feature>
<feature type="region of interest" description="Disordered" evidence="7">
    <location>
        <begin position="1669"/>
        <end position="1690"/>
    </location>
</feature>
<reference evidence="8" key="1">
    <citation type="submission" date="2016-06" db="EMBL/GenBank/DDBJ databases">
        <authorList>
            <person name="Cuomo C."/>
            <person name="Litvintseva A."/>
            <person name="Heitman J."/>
            <person name="Chen Y."/>
            <person name="Sun S."/>
            <person name="Springer D."/>
            <person name="Dromer F."/>
            <person name="Young S."/>
            <person name="Zeng Q."/>
            <person name="Chapman S."/>
            <person name="Gujja S."/>
            <person name="Saif S."/>
            <person name="Birren B."/>
        </authorList>
    </citation>
    <scope>NUCLEOTIDE SEQUENCE</scope>
    <source>
        <strain evidence="8">CBS 7841</strain>
    </source>
</reference>
<dbReference type="GO" id="GO:0005524">
    <property type="term" value="F:ATP binding"/>
    <property type="evidence" value="ECO:0007669"/>
    <property type="project" value="UniProtKB-UniRule"/>
</dbReference>
<protein>
    <submittedName>
        <fullName evidence="8">Uncharacterized protein</fullName>
    </submittedName>
</protein>
<dbReference type="PRINTS" id="PR00380">
    <property type="entry name" value="KINESINHEAVY"/>
</dbReference>
<dbReference type="OrthoDB" id="3176171at2759"/>
<keyword evidence="3 6" id="KW-0175">Coiled coil</keyword>
<dbReference type="SMART" id="SM00129">
    <property type="entry name" value="KISc"/>
    <property type="match status" value="1"/>
</dbReference>
<evidence type="ECO:0000256" key="1">
    <source>
        <dbReference type="ARBA" id="ARBA00022741"/>
    </source>
</evidence>
<dbReference type="RefSeq" id="XP_066069251.1">
    <property type="nucleotide sequence ID" value="XM_066213154.1"/>
</dbReference>
<feature type="region of interest" description="Disordered" evidence="7">
    <location>
        <begin position="1"/>
        <end position="73"/>
    </location>
</feature>
<dbReference type="GO" id="GO:0007018">
    <property type="term" value="P:microtubule-based movement"/>
    <property type="evidence" value="ECO:0007669"/>
    <property type="project" value="InterPro"/>
</dbReference>
<dbReference type="InterPro" id="IPR027640">
    <property type="entry name" value="Kinesin-like_fam"/>
</dbReference>
<evidence type="ECO:0000256" key="4">
    <source>
        <dbReference type="ARBA" id="ARBA00023175"/>
    </source>
</evidence>
<dbReference type="Proteomes" id="UP000094043">
    <property type="component" value="Chromosome 4"/>
</dbReference>
<feature type="coiled-coil region" evidence="6">
    <location>
        <begin position="1015"/>
        <end position="1147"/>
    </location>
</feature>